<dbReference type="AlphaFoldDB" id="A0A9W4WT47"/>
<protein>
    <submittedName>
        <fullName evidence="3">1306_t:CDS:1</fullName>
    </submittedName>
</protein>
<dbReference type="OrthoDB" id="10589479at2759"/>
<feature type="region of interest" description="Disordered" evidence="2">
    <location>
        <begin position="398"/>
        <end position="419"/>
    </location>
</feature>
<keyword evidence="1" id="KW-0175">Coiled coil</keyword>
<dbReference type="EMBL" id="CAMKVN010000012">
    <property type="protein sequence ID" value="CAI2161738.1"/>
    <property type="molecule type" value="Genomic_DNA"/>
</dbReference>
<keyword evidence="4" id="KW-1185">Reference proteome</keyword>
<organism evidence="3 4">
    <name type="scientific">Funneliformis geosporum</name>
    <dbReference type="NCBI Taxonomy" id="1117311"/>
    <lineage>
        <taxon>Eukaryota</taxon>
        <taxon>Fungi</taxon>
        <taxon>Fungi incertae sedis</taxon>
        <taxon>Mucoromycota</taxon>
        <taxon>Glomeromycotina</taxon>
        <taxon>Glomeromycetes</taxon>
        <taxon>Glomerales</taxon>
        <taxon>Glomeraceae</taxon>
        <taxon>Funneliformis</taxon>
    </lineage>
</organism>
<evidence type="ECO:0000256" key="1">
    <source>
        <dbReference type="SAM" id="Coils"/>
    </source>
</evidence>
<name>A0A9W4WT47_9GLOM</name>
<feature type="coiled-coil region" evidence="1">
    <location>
        <begin position="607"/>
        <end position="634"/>
    </location>
</feature>
<evidence type="ECO:0000313" key="3">
    <source>
        <dbReference type="EMBL" id="CAI2161738.1"/>
    </source>
</evidence>
<comment type="caution">
    <text evidence="3">The sequence shown here is derived from an EMBL/GenBank/DDBJ whole genome shotgun (WGS) entry which is preliminary data.</text>
</comment>
<feature type="compositionally biased region" description="Basic and acidic residues" evidence="2">
    <location>
        <begin position="408"/>
        <end position="419"/>
    </location>
</feature>
<evidence type="ECO:0000256" key="2">
    <source>
        <dbReference type="SAM" id="MobiDB-lite"/>
    </source>
</evidence>
<evidence type="ECO:0000313" key="4">
    <source>
        <dbReference type="Proteomes" id="UP001153678"/>
    </source>
</evidence>
<sequence>MKEDILISDYQQSIKNSPNFYQQTPFLTIAKELLKLLKENKVEKLIFLSAYDKRKFPNEDPRKKQIFKDSFEKAADFDMVIDDNPHICEKVAKNIPQIMVFSPHYPAVENQHYQKVLLIKTSVSGVLEPSKININDVEYTDGATAPTLKTDYSQEKQALLDLENLLSNLATEYPTRDLKEGPEAEIKDPTPNLAKLQAYQFGNVNNVNVPKDMTNIKHTLYDLTFDSKKIFEGGYKLTDNAELLIQPGLYKGFPNLDPNLETILNPFTNKFEVNPIDRNKPVRLTKKNIDDFRTPTPGYTGQYSDIFTKKHTIQNGGGANIEVYVNSEPQDCMGFQPGDFGFSGTKIYYDIISAQNAEEAMDLAFFGKDYNLPQSDNAIREGNPRQNYQKNPNIKLKFDEVNDNTGDGAKDAPDYDDPHIKQTIDNNYEGSKLAQKIYEKCPLPNQDGFTKPVLEELKKLIKWLEEAFGTKTANTETELKKFIADSQTQTDKKIALEIARKVKNQDNDQKDCVDTALEKLETPQEDKLEKARQKLKGLLTGLKIGNKEAYEVVSASIKDSETDLDKASQIFEKLQEIESADEDNDAINHYKREGQTEGFGEEMLKKLNDWAEKRKESHKEIKNAKTKAEFLAAKTEFMAKPEYSDKKEDYDQIYFPLLEKAAEIRENENNASSDEKELAKLMTVILEDLEEKLKKISEYGEGGAKINVIENFSLVEKQALQKLSNKMKEKVQA</sequence>
<gene>
    <name evidence="3" type="ORF">FWILDA_LOCUS202</name>
</gene>
<proteinExistence type="predicted"/>
<dbReference type="Proteomes" id="UP001153678">
    <property type="component" value="Unassembled WGS sequence"/>
</dbReference>
<reference evidence="3" key="1">
    <citation type="submission" date="2022-08" db="EMBL/GenBank/DDBJ databases">
        <authorList>
            <person name="Kallberg Y."/>
            <person name="Tangrot J."/>
            <person name="Rosling A."/>
        </authorList>
    </citation>
    <scope>NUCLEOTIDE SEQUENCE</scope>
    <source>
        <strain evidence="3">Wild A</strain>
    </source>
</reference>
<accession>A0A9W4WT47</accession>